<name>A0A2S5R8F9_9PROT</name>
<reference evidence="1 2" key="1">
    <citation type="submission" date="2017-11" db="EMBL/GenBank/DDBJ databases">
        <title>Comparative genomic analysis of Holospora spp., intranuclear symbionts of paramecia.</title>
        <authorList>
            <person name="Garushyants S.K."/>
            <person name="Beliavskaya A."/>
            <person name="Malko D.B."/>
            <person name="Logacheva M.D."/>
            <person name="Rautian M.S."/>
            <person name="Gelfand M.S."/>
        </authorList>
    </citation>
    <scope>NUCLEOTIDE SEQUENCE [LARGE SCALE GENOMIC DNA]</scope>
    <source>
        <strain evidence="2">02AZ16</strain>
    </source>
</reference>
<protein>
    <submittedName>
        <fullName evidence="1">Uncharacterized protein</fullName>
    </submittedName>
</protein>
<evidence type="ECO:0000313" key="2">
    <source>
        <dbReference type="Proteomes" id="UP000239425"/>
    </source>
</evidence>
<keyword evidence="2" id="KW-1185">Reference proteome</keyword>
<dbReference type="AlphaFoldDB" id="A0A2S5R8F9"/>
<dbReference type="EMBL" id="PHHC01000094">
    <property type="protein sequence ID" value="PPE03573.1"/>
    <property type="molecule type" value="Genomic_DNA"/>
</dbReference>
<sequence length="63" mass="7128">MDCLEHDITINPDAYQPEQAEHFWVSAIGIAKALRCLGVRYKQTKGGSRKKICIVLKASRIKQ</sequence>
<proteinExistence type="predicted"/>
<evidence type="ECO:0000313" key="1">
    <source>
        <dbReference type="EMBL" id="PPE03573.1"/>
    </source>
</evidence>
<gene>
    <name evidence="1" type="ORF">HCUR_01000</name>
</gene>
<organism evidence="1 2">
    <name type="scientific">Holospora curviuscula</name>
    <dbReference type="NCBI Taxonomy" id="1082868"/>
    <lineage>
        <taxon>Bacteria</taxon>
        <taxon>Pseudomonadati</taxon>
        <taxon>Pseudomonadota</taxon>
        <taxon>Alphaproteobacteria</taxon>
        <taxon>Holosporales</taxon>
        <taxon>Holosporaceae</taxon>
        <taxon>Holospora</taxon>
    </lineage>
</organism>
<accession>A0A2S5R8F9</accession>
<comment type="caution">
    <text evidence="1">The sequence shown here is derived from an EMBL/GenBank/DDBJ whole genome shotgun (WGS) entry which is preliminary data.</text>
</comment>
<dbReference type="Proteomes" id="UP000239425">
    <property type="component" value="Unassembled WGS sequence"/>
</dbReference>